<dbReference type="InterPro" id="IPR018110">
    <property type="entry name" value="Mandel_Rmase/mucon_lact_enz_CS"/>
</dbReference>
<dbReference type="PROSITE" id="PS00908">
    <property type="entry name" value="MR_MLE_1"/>
    <property type="match status" value="1"/>
</dbReference>
<dbReference type="OrthoDB" id="9802699at2"/>
<dbReference type="GO" id="GO:0016853">
    <property type="term" value="F:isomerase activity"/>
    <property type="evidence" value="ECO:0007669"/>
    <property type="project" value="UniProtKB-KW"/>
</dbReference>
<evidence type="ECO:0000259" key="4">
    <source>
        <dbReference type="SMART" id="SM00922"/>
    </source>
</evidence>
<dbReference type="Gene3D" id="3.30.390.10">
    <property type="entry name" value="Enolase-like, N-terminal domain"/>
    <property type="match status" value="1"/>
</dbReference>
<dbReference type="Pfam" id="PF13378">
    <property type="entry name" value="MR_MLE_C"/>
    <property type="match status" value="1"/>
</dbReference>
<evidence type="ECO:0000313" key="6">
    <source>
        <dbReference type="Proteomes" id="UP000199328"/>
    </source>
</evidence>
<dbReference type="SMART" id="SM00922">
    <property type="entry name" value="MR_MLE"/>
    <property type="match status" value="1"/>
</dbReference>
<gene>
    <name evidence="5" type="ORF">SAMN05216257_104133</name>
</gene>
<dbReference type="CDD" id="cd03316">
    <property type="entry name" value="MR_like"/>
    <property type="match status" value="1"/>
</dbReference>
<keyword evidence="6" id="KW-1185">Reference proteome</keyword>
<dbReference type="STRING" id="990712.SAMN05216257_104133"/>
<dbReference type="SFLD" id="SFLDS00001">
    <property type="entry name" value="Enolase"/>
    <property type="match status" value="1"/>
</dbReference>
<dbReference type="PANTHER" id="PTHR13794">
    <property type="entry name" value="ENOLASE SUPERFAMILY, MANDELATE RACEMASE"/>
    <property type="match status" value="1"/>
</dbReference>
<reference evidence="6" key="1">
    <citation type="submission" date="2016-10" db="EMBL/GenBank/DDBJ databases">
        <authorList>
            <person name="Varghese N."/>
            <person name="Submissions S."/>
        </authorList>
    </citation>
    <scope>NUCLEOTIDE SEQUENCE [LARGE SCALE GENOMIC DNA]</scope>
    <source>
        <strain evidence="6">CGMCC 1.10789</strain>
    </source>
</reference>
<keyword evidence="2" id="KW-0479">Metal-binding</keyword>
<dbReference type="PANTHER" id="PTHR13794:SF58">
    <property type="entry name" value="MITOCHONDRIAL ENOLASE SUPERFAMILY MEMBER 1"/>
    <property type="match status" value="1"/>
</dbReference>
<dbReference type="SUPFAM" id="SSF54826">
    <property type="entry name" value="Enolase N-terminal domain-like"/>
    <property type="match status" value="1"/>
</dbReference>
<dbReference type="GO" id="GO:0000287">
    <property type="term" value="F:magnesium ion binding"/>
    <property type="evidence" value="ECO:0007669"/>
    <property type="project" value="UniProtKB-ARBA"/>
</dbReference>
<proteinExistence type="predicted"/>
<dbReference type="GO" id="GO:0009063">
    <property type="term" value="P:amino acid catabolic process"/>
    <property type="evidence" value="ECO:0007669"/>
    <property type="project" value="InterPro"/>
</dbReference>
<dbReference type="Pfam" id="PF02746">
    <property type="entry name" value="MR_MLE_N"/>
    <property type="match status" value="1"/>
</dbReference>
<keyword evidence="5" id="KW-0413">Isomerase</keyword>
<dbReference type="InterPro" id="IPR046945">
    <property type="entry name" value="RHMD-like"/>
</dbReference>
<dbReference type="SFLD" id="SFLDG00179">
    <property type="entry name" value="mandelate_racemase"/>
    <property type="match status" value="1"/>
</dbReference>
<dbReference type="EMBL" id="FNFV01000004">
    <property type="protein sequence ID" value="SDK70576.1"/>
    <property type="molecule type" value="Genomic_DNA"/>
</dbReference>
<accession>A0A1G9E348</accession>
<name>A0A1G9E348_9RHOB</name>
<dbReference type="Proteomes" id="UP000199328">
    <property type="component" value="Unassembled WGS sequence"/>
</dbReference>
<organism evidence="5 6">
    <name type="scientific">Meinhardsimonia xiamenensis</name>
    <dbReference type="NCBI Taxonomy" id="990712"/>
    <lineage>
        <taxon>Bacteria</taxon>
        <taxon>Pseudomonadati</taxon>
        <taxon>Pseudomonadota</taxon>
        <taxon>Alphaproteobacteria</taxon>
        <taxon>Rhodobacterales</taxon>
        <taxon>Paracoccaceae</taxon>
        <taxon>Meinhardsimonia</taxon>
    </lineage>
</organism>
<dbReference type="SUPFAM" id="SSF51604">
    <property type="entry name" value="Enolase C-terminal domain-like"/>
    <property type="match status" value="1"/>
</dbReference>
<dbReference type="InterPro" id="IPR013341">
    <property type="entry name" value="Mandelate_racemase_N_dom"/>
</dbReference>
<evidence type="ECO:0000256" key="2">
    <source>
        <dbReference type="ARBA" id="ARBA00022723"/>
    </source>
</evidence>
<dbReference type="RefSeq" id="WP_092500359.1">
    <property type="nucleotide sequence ID" value="NZ_FNFV01000004.1"/>
</dbReference>
<comment type="cofactor">
    <cofactor evidence="1">
        <name>Mg(2+)</name>
        <dbReference type="ChEBI" id="CHEBI:18420"/>
    </cofactor>
</comment>
<dbReference type="AlphaFoldDB" id="A0A1G9E348"/>
<dbReference type="InterPro" id="IPR013342">
    <property type="entry name" value="Mandelate_racemase_C"/>
</dbReference>
<feature type="domain" description="Mandelate racemase/muconate lactonizing enzyme C-terminal" evidence="4">
    <location>
        <begin position="147"/>
        <end position="243"/>
    </location>
</feature>
<sequence length="379" mass="41354">MKIAAITPHLLRHRLETEEQFQSSFSTFTDRWACLVEITCEDGTIGWGECLGPSRTIAAAVEEIAPLLIGRDPREVERLWGEVYAAIRDQGRSGPQFSALSGIDIALWDICGKAYGQPVHRLLGGAWRREVQAYATGGFRPVTGEHHARVLEEVAGYVRQGFSAVKIKIGYDAREDAELIRAVRARIGPGVRLMIDANHGYDAVEAAWLGRAVADCDIHWFEEPVVPEALGAYAELKRAQPLALAAGETWSGRHEFARPIAERVVEILQPDLCGCGGFTEFRKIVAMAETAGLRVVPHVWGSGVAVAAALQAIAALPPIPKRHAAAPVMLEFDRTPNPWRMDILARPIEHQRGIAAVPEGAGLGIEVNRAKVLAWSPDP</sequence>
<protein>
    <submittedName>
        <fullName evidence="5">D-galactarolactone cycloisomerase</fullName>
    </submittedName>
</protein>
<keyword evidence="3" id="KW-0460">Magnesium</keyword>
<dbReference type="InterPro" id="IPR029065">
    <property type="entry name" value="Enolase_C-like"/>
</dbReference>
<evidence type="ECO:0000256" key="3">
    <source>
        <dbReference type="ARBA" id="ARBA00022842"/>
    </source>
</evidence>
<dbReference type="GO" id="GO:0016836">
    <property type="term" value="F:hydro-lyase activity"/>
    <property type="evidence" value="ECO:0007669"/>
    <property type="project" value="TreeGrafter"/>
</dbReference>
<evidence type="ECO:0000256" key="1">
    <source>
        <dbReference type="ARBA" id="ARBA00001946"/>
    </source>
</evidence>
<dbReference type="Gene3D" id="3.20.20.120">
    <property type="entry name" value="Enolase-like C-terminal domain"/>
    <property type="match status" value="1"/>
</dbReference>
<evidence type="ECO:0000313" key="5">
    <source>
        <dbReference type="EMBL" id="SDK70576.1"/>
    </source>
</evidence>
<dbReference type="InterPro" id="IPR036849">
    <property type="entry name" value="Enolase-like_C_sf"/>
</dbReference>
<dbReference type="GO" id="GO:0016052">
    <property type="term" value="P:carbohydrate catabolic process"/>
    <property type="evidence" value="ECO:0007669"/>
    <property type="project" value="TreeGrafter"/>
</dbReference>
<dbReference type="InterPro" id="IPR029017">
    <property type="entry name" value="Enolase-like_N"/>
</dbReference>